<feature type="transmembrane region" description="Helical" evidence="1">
    <location>
        <begin position="50"/>
        <end position="75"/>
    </location>
</feature>
<dbReference type="EMBL" id="LXQE01000150">
    <property type="protein sequence ID" value="RCJ36237.1"/>
    <property type="molecule type" value="Genomic_DNA"/>
</dbReference>
<gene>
    <name evidence="2" type="ORF">A6769_17775</name>
</gene>
<sequence length="166" mass="18880">MTLIQLWRFITIMLASFSLSLSMAHLLELPRRMQFDQELWVKVTVFENVYRYFGSVGAAFEIGSVLAAIVLAFLVRKRGSTFYWTLGGAILLVLALVSWVIFVAPMNAEFATWLTNPVPSNWTRYRNQWEYAHAVNALVKIIGFSSLVISVLVETAKRKVAHSNHL</sequence>
<name>A0A367RI52_NOSPU</name>
<organism evidence="2 3">
    <name type="scientific">Nostoc punctiforme NIES-2108</name>
    <dbReference type="NCBI Taxonomy" id="1356359"/>
    <lineage>
        <taxon>Bacteria</taxon>
        <taxon>Bacillati</taxon>
        <taxon>Cyanobacteriota</taxon>
        <taxon>Cyanophyceae</taxon>
        <taxon>Nostocales</taxon>
        <taxon>Nostocaceae</taxon>
        <taxon>Nostoc</taxon>
    </lineage>
</organism>
<comment type="caution">
    <text evidence="2">The sequence shown here is derived from an EMBL/GenBank/DDBJ whole genome shotgun (WGS) entry which is preliminary data.</text>
</comment>
<proteinExistence type="predicted"/>
<keyword evidence="1" id="KW-0472">Membrane</keyword>
<feature type="transmembrane region" description="Helical" evidence="1">
    <location>
        <begin position="82"/>
        <end position="104"/>
    </location>
</feature>
<feature type="transmembrane region" description="Helical" evidence="1">
    <location>
        <begin position="131"/>
        <end position="153"/>
    </location>
</feature>
<keyword evidence="1" id="KW-1133">Transmembrane helix</keyword>
<evidence type="ECO:0000313" key="3">
    <source>
        <dbReference type="Proteomes" id="UP000252085"/>
    </source>
</evidence>
<dbReference type="AlphaFoldDB" id="A0A367RI52"/>
<protein>
    <recommendedName>
        <fullName evidence="4">DUF1772 domain-containing protein</fullName>
    </recommendedName>
</protein>
<accession>A0A367RI52</accession>
<dbReference type="Proteomes" id="UP000252085">
    <property type="component" value="Unassembled WGS sequence"/>
</dbReference>
<reference evidence="2 3" key="1">
    <citation type="submission" date="2016-04" db="EMBL/GenBank/DDBJ databases">
        <authorList>
            <person name="Evans L.H."/>
            <person name="Alamgir A."/>
            <person name="Owens N."/>
            <person name="Weber N.D."/>
            <person name="Virtaneva K."/>
            <person name="Barbian K."/>
            <person name="Babar A."/>
            <person name="Rosenke K."/>
        </authorList>
    </citation>
    <scope>NUCLEOTIDE SEQUENCE [LARGE SCALE GENOMIC DNA]</scope>
    <source>
        <strain evidence="2">NIES-2108</strain>
    </source>
</reference>
<evidence type="ECO:0000313" key="2">
    <source>
        <dbReference type="EMBL" id="RCJ36237.1"/>
    </source>
</evidence>
<keyword evidence="1" id="KW-0812">Transmembrane</keyword>
<evidence type="ECO:0000256" key="1">
    <source>
        <dbReference type="SAM" id="Phobius"/>
    </source>
</evidence>
<evidence type="ECO:0008006" key="4">
    <source>
        <dbReference type="Google" id="ProtNLM"/>
    </source>
</evidence>